<sequence>MSEFTDRRRQGVRWIFLSLLGFCALMLIGWAADNLLGVEMGFEADDGVQIAILAAGATATYLFTILTLCIGDYINDIRK</sequence>
<evidence type="ECO:0000313" key="3">
    <source>
        <dbReference type="Proteomes" id="UP001139451"/>
    </source>
</evidence>
<keyword evidence="1" id="KW-0812">Transmembrane</keyword>
<keyword evidence="3" id="KW-1185">Reference proteome</keyword>
<reference evidence="2" key="1">
    <citation type="submission" date="2022-05" db="EMBL/GenBank/DDBJ databases">
        <title>Sphingomonas sp. strain MG17 Genome sequencing and assembly.</title>
        <authorList>
            <person name="Kim I."/>
        </authorList>
    </citation>
    <scope>NUCLEOTIDE SEQUENCE</scope>
    <source>
        <strain evidence="2">MG17</strain>
    </source>
</reference>
<keyword evidence="1" id="KW-0472">Membrane</keyword>
<gene>
    <name evidence="2" type="ORF">M9978_22910</name>
</gene>
<evidence type="ECO:0000313" key="2">
    <source>
        <dbReference type="EMBL" id="MCP3733259.1"/>
    </source>
</evidence>
<organism evidence="2 3">
    <name type="scientific">Sphingomonas tagetis</name>
    <dbReference type="NCBI Taxonomy" id="2949092"/>
    <lineage>
        <taxon>Bacteria</taxon>
        <taxon>Pseudomonadati</taxon>
        <taxon>Pseudomonadota</taxon>
        <taxon>Alphaproteobacteria</taxon>
        <taxon>Sphingomonadales</taxon>
        <taxon>Sphingomonadaceae</taxon>
        <taxon>Sphingomonas</taxon>
    </lineage>
</organism>
<protein>
    <submittedName>
        <fullName evidence="2">Uncharacterized protein</fullName>
    </submittedName>
</protein>
<name>A0A9X2HPV7_9SPHN</name>
<dbReference type="EMBL" id="JAMLDX010000051">
    <property type="protein sequence ID" value="MCP3733259.1"/>
    <property type="molecule type" value="Genomic_DNA"/>
</dbReference>
<comment type="caution">
    <text evidence="2">The sequence shown here is derived from an EMBL/GenBank/DDBJ whole genome shotgun (WGS) entry which is preliminary data.</text>
</comment>
<proteinExistence type="predicted"/>
<dbReference type="Proteomes" id="UP001139451">
    <property type="component" value="Unassembled WGS sequence"/>
</dbReference>
<dbReference type="RefSeq" id="WP_254297489.1">
    <property type="nucleotide sequence ID" value="NZ_JAMLDX010000051.1"/>
</dbReference>
<accession>A0A9X2HPV7</accession>
<keyword evidence="1" id="KW-1133">Transmembrane helix</keyword>
<evidence type="ECO:0000256" key="1">
    <source>
        <dbReference type="SAM" id="Phobius"/>
    </source>
</evidence>
<feature type="transmembrane region" description="Helical" evidence="1">
    <location>
        <begin position="12"/>
        <end position="32"/>
    </location>
</feature>
<dbReference type="AlphaFoldDB" id="A0A9X2HPV7"/>
<feature type="transmembrane region" description="Helical" evidence="1">
    <location>
        <begin position="52"/>
        <end position="74"/>
    </location>
</feature>